<sequence>MKNLTVIFFSIAVFLNLFTGFGTGARANSRNVAVENQSFSQSALKGEITIDPIKAFLSSQKSPRHDFSSGLGKKPKYDVALQNASPFAVFLKSDIEAFVPIYPRKAAALSAKTEFSSTSFLF</sequence>
<dbReference type="RefSeq" id="WP_370396857.1">
    <property type="nucleotide sequence ID" value="NZ_JALBUT010000004.1"/>
</dbReference>
<protein>
    <submittedName>
        <fullName evidence="1">Uncharacterized protein</fullName>
    </submittedName>
</protein>
<reference evidence="1 2" key="1">
    <citation type="submission" date="2022-03" db="EMBL/GenBank/DDBJ databases">
        <title>Novel taxa within the pig intestine.</title>
        <authorList>
            <person name="Wylensek D."/>
            <person name="Bishof K."/>
            <person name="Afrizal A."/>
            <person name="Clavel T."/>
        </authorList>
    </citation>
    <scope>NUCLEOTIDE SEQUENCE [LARGE SCALE GENOMIC DNA]</scope>
    <source>
        <strain evidence="1 2">CLA-KB-P66</strain>
    </source>
</reference>
<accession>A0ABU4WJ03</accession>
<organism evidence="1 2">
    <name type="scientific">Intestinicryptomonas porci</name>
    <dbReference type="NCBI Taxonomy" id="2926320"/>
    <lineage>
        <taxon>Bacteria</taxon>
        <taxon>Pseudomonadati</taxon>
        <taxon>Verrucomicrobiota</taxon>
        <taxon>Opitutia</taxon>
        <taxon>Opitutales</taxon>
        <taxon>Intestinicryptomonaceae</taxon>
        <taxon>Intestinicryptomonas</taxon>
    </lineage>
</organism>
<keyword evidence="2" id="KW-1185">Reference proteome</keyword>
<dbReference type="Proteomes" id="UP001275932">
    <property type="component" value="Unassembled WGS sequence"/>
</dbReference>
<evidence type="ECO:0000313" key="2">
    <source>
        <dbReference type="Proteomes" id="UP001275932"/>
    </source>
</evidence>
<gene>
    <name evidence="1" type="ORF">MOX91_04345</name>
</gene>
<proteinExistence type="predicted"/>
<comment type="caution">
    <text evidence="1">The sequence shown here is derived from an EMBL/GenBank/DDBJ whole genome shotgun (WGS) entry which is preliminary data.</text>
</comment>
<name>A0ABU4WJ03_9BACT</name>
<dbReference type="EMBL" id="JALBUT010000004">
    <property type="protein sequence ID" value="MDX8415409.1"/>
    <property type="molecule type" value="Genomic_DNA"/>
</dbReference>
<evidence type="ECO:0000313" key="1">
    <source>
        <dbReference type="EMBL" id="MDX8415409.1"/>
    </source>
</evidence>